<evidence type="ECO:0000313" key="7">
    <source>
        <dbReference type="Proteomes" id="UP001336250"/>
    </source>
</evidence>
<dbReference type="PANTHER" id="PTHR46796:SF7">
    <property type="entry name" value="ARAC FAMILY TRANSCRIPTIONAL REGULATOR"/>
    <property type="match status" value="1"/>
</dbReference>
<organism evidence="6 7">
    <name type="scientific">Aquincola agrisoli</name>
    <dbReference type="NCBI Taxonomy" id="3119538"/>
    <lineage>
        <taxon>Bacteria</taxon>
        <taxon>Pseudomonadati</taxon>
        <taxon>Pseudomonadota</taxon>
        <taxon>Betaproteobacteria</taxon>
        <taxon>Burkholderiales</taxon>
        <taxon>Sphaerotilaceae</taxon>
        <taxon>Aquincola</taxon>
    </lineage>
</organism>
<keyword evidence="7" id="KW-1185">Reference proteome</keyword>
<dbReference type="PROSITE" id="PS00041">
    <property type="entry name" value="HTH_ARAC_FAMILY_1"/>
    <property type="match status" value="1"/>
</dbReference>
<keyword evidence="3" id="KW-0804">Transcription</keyword>
<dbReference type="GO" id="GO:0043565">
    <property type="term" value="F:sequence-specific DNA binding"/>
    <property type="evidence" value="ECO:0007669"/>
    <property type="project" value="InterPro"/>
</dbReference>
<dbReference type="GO" id="GO:0003700">
    <property type="term" value="F:DNA-binding transcription factor activity"/>
    <property type="evidence" value="ECO:0007669"/>
    <property type="project" value="InterPro"/>
</dbReference>
<feature type="region of interest" description="Disordered" evidence="4">
    <location>
        <begin position="279"/>
        <end position="310"/>
    </location>
</feature>
<dbReference type="RefSeq" id="WP_332287366.1">
    <property type="nucleotide sequence ID" value="NZ_JAZIBG010000003.1"/>
</dbReference>
<dbReference type="SUPFAM" id="SSF46689">
    <property type="entry name" value="Homeodomain-like"/>
    <property type="match status" value="2"/>
</dbReference>
<dbReference type="InterPro" id="IPR018060">
    <property type="entry name" value="HTH_AraC"/>
</dbReference>
<dbReference type="InterPro" id="IPR032783">
    <property type="entry name" value="AraC_lig"/>
</dbReference>
<evidence type="ECO:0000256" key="2">
    <source>
        <dbReference type="ARBA" id="ARBA00023125"/>
    </source>
</evidence>
<evidence type="ECO:0000256" key="1">
    <source>
        <dbReference type="ARBA" id="ARBA00023015"/>
    </source>
</evidence>
<dbReference type="AlphaFoldDB" id="A0AAW9Q4R0"/>
<sequence length="310" mass="32134">MAPTDLLDRLLDLAAVDGRLDVRCELAPGWQIDEAARAEREMPYHVLLAGTAVIDGPGLPPTPLGPGDVALLTAGGAHRLRQAGAADAGGLLCGRFIVSTAAWALFRTLLPPLIVVRAAGTDDAQAGRRATLVALLKAETDTLPPGSAGVLRHLSAALFGLSLRGAVHGPEPAPGLLALAAHPRLQGVVLGVLAEPGGAWSIEDMAERAHLSRSSLIRTFQAAASVSPAAFLTAVRMAEAARRLRDTHESVAAIGEAVGYASEAAFQRAFKRETQLTPAAWRARPADEPAPQQAPVHKVVGPSGGGKARR</sequence>
<proteinExistence type="predicted"/>
<dbReference type="EMBL" id="JAZIBG010000003">
    <property type="protein sequence ID" value="MEF7612471.1"/>
    <property type="molecule type" value="Genomic_DNA"/>
</dbReference>
<keyword evidence="2" id="KW-0238">DNA-binding</keyword>
<dbReference type="Proteomes" id="UP001336250">
    <property type="component" value="Unassembled WGS sequence"/>
</dbReference>
<dbReference type="Gene3D" id="1.10.10.60">
    <property type="entry name" value="Homeodomain-like"/>
    <property type="match status" value="2"/>
</dbReference>
<evidence type="ECO:0000259" key="5">
    <source>
        <dbReference type="PROSITE" id="PS01124"/>
    </source>
</evidence>
<keyword evidence="1" id="KW-0805">Transcription regulation</keyword>
<evidence type="ECO:0000256" key="4">
    <source>
        <dbReference type="SAM" id="MobiDB-lite"/>
    </source>
</evidence>
<reference evidence="6 7" key="1">
    <citation type="submission" date="2024-02" db="EMBL/GenBank/DDBJ databases">
        <title>Genome sequence of Aquincola sp. MAHUQ-54.</title>
        <authorList>
            <person name="Huq M.A."/>
        </authorList>
    </citation>
    <scope>NUCLEOTIDE SEQUENCE [LARGE SCALE GENOMIC DNA]</scope>
    <source>
        <strain evidence="6 7">MAHUQ-54</strain>
    </source>
</reference>
<dbReference type="Pfam" id="PF12833">
    <property type="entry name" value="HTH_18"/>
    <property type="match status" value="1"/>
</dbReference>
<dbReference type="Pfam" id="PF12852">
    <property type="entry name" value="Cupin_6"/>
    <property type="match status" value="1"/>
</dbReference>
<dbReference type="SMART" id="SM00342">
    <property type="entry name" value="HTH_ARAC"/>
    <property type="match status" value="1"/>
</dbReference>
<evidence type="ECO:0000313" key="6">
    <source>
        <dbReference type="EMBL" id="MEF7612471.1"/>
    </source>
</evidence>
<name>A0AAW9Q4R0_9BURK</name>
<dbReference type="InterPro" id="IPR050204">
    <property type="entry name" value="AraC_XylS_family_regulators"/>
</dbReference>
<dbReference type="PANTHER" id="PTHR46796">
    <property type="entry name" value="HTH-TYPE TRANSCRIPTIONAL ACTIVATOR RHAS-RELATED"/>
    <property type="match status" value="1"/>
</dbReference>
<protein>
    <submittedName>
        <fullName evidence="6">AraC family transcriptional regulator</fullName>
    </submittedName>
</protein>
<gene>
    <name evidence="6" type="ORF">V4F39_01025</name>
</gene>
<comment type="caution">
    <text evidence="6">The sequence shown here is derived from an EMBL/GenBank/DDBJ whole genome shotgun (WGS) entry which is preliminary data.</text>
</comment>
<dbReference type="InterPro" id="IPR009057">
    <property type="entry name" value="Homeodomain-like_sf"/>
</dbReference>
<evidence type="ECO:0000256" key="3">
    <source>
        <dbReference type="ARBA" id="ARBA00023163"/>
    </source>
</evidence>
<accession>A0AAW9Q4R0</accession>
<dbReference type="PROSITE" id="PS01124">
    <property type="entry name" value="HTH_ARAC_FAMILY_2"/>
    <property type="match status" value="1"/>
</dbReference>
<feature type="domain" description="HTH araC/xylS-type" evidence="5">
    <location>
        <begin position="183"/>
        <end position="284"/>
    </location>
</feature>
<dbReference type="InterPro" id="IPR018062">
    <property type="entry name" value="HTH_AraC-typ_CS"/>
</dbReference>